<evidence type="ECO:0000313" key="1">
    <source>
        <dbReference type="EMBL" id="CAG9317141.1"/>
    </source>
</evidence>
<dbReference type="AlphaFoldDB" id="A0AAU9IZN0"/>
<dbReference type="Proteomes" id="UP001162131">
    <property type="component" value="Unassembled WGS sequence"/>
</dbReference>
<comment type="caution">
    <text evidence="1">The sequence shown here is derived from an EMBL/GenBank/DDBJ whole genome shotgun (WGS) entry which is preliminary data.</text>
</comment>
<name>A0AAU9IZN0_9CILI</name>
<gene>
    <name evidence="1" type="ORF">BSTOLATCC_MIC18395</name>
</gene>
<protein>
    <submittedName>
        <fullName evidence="1">Uncharacterized protein</fullName>
    </submittedName>
</protein>
<dbReference type="EMBL" id="CAJZBQ010000018">
    <property type="protein sequence ID" value="CAG9317141.1"/>
    <property type="molecule type" value="Genomic_DNA"/>
</dbReference>
<proteinExistence type="predicted"/>
<organism evidence="1 2">
    <name type="scientific">Blepharisma stoltei</name>
    <dbReference type="NCBI Taxonomy" id="1481888"/>
    <lineage>
        <taxon>Eukaryota</taxon>
        <taxon>Sar</taxon>
        <taxon>Alveolata</taxon>
        <taxon>Ciliophora</taxon>
        <taxon>Postciliodesmatophora</taxon>
        <taxon>Heterotrichea</taxon>
        <taxon>Heterotrichida</taxon>
        <taxon>Blepharismidae</taxon>
        <taxon>Blepharisma</taxon>
    </lineage>
</organism>
<evidence type="ECO:0000313" key="2">
    <source>
        <dbReference type="Proteomes" id="UP001162131"/>
    </source>
</evidence>
<sequence length="116" mass="12892">MSLYASASFGSILIASLYLLNSGCKFSPTFSKLLWMFFNSEWISCEIPLDFSLWNLLITASICLPISQNNTILLFNFTVKIALAFSTASFDCKANKFKTGSFSILDSFCACQNFST</sequence>
<keyword evidence="2" id="KW-1185">Reference proteome</keyword>
<reference evidence="1" key="1">
    <citation type="submission" date="2021-09" db="EMBL/GenBank/DDBJ databases">
        <authorList>
            <consortium name="AG Swart"/>
            <person name="Singh M."/>
            <person name="Singh A."/>
            <person name="Seah K."/>
            <person name="Emmerich C."/>
        </authorList>
    </citation>
    <scope>NUCLEOTIDE SEQUENCE</scope>
    <source>
        <strain evidence="1">ATCC30299</strain>
    </source>
</reference>
<accession>A0AAU9IZN0</accession>